<proteinExistence type="predicted"/>
<reference evidence="2 3" key="1">
    <citation type="submission" date="2020-08" db="EMBL/GenBank/DDBJ databases">
        <title>Genomic Encyclopedia of Type Strains, Phase IV (KMG-IV): sequencing the most valuable type-strain genomes for metagenomic binning, comparative biology and taxonomic classification.</title>
        <authorList>
            <person name="Goeker M."/>
        </authorList>
    </citation>
    <scope>NUCLEOTIDE SEQUENCE [LARGE SCALE GENOMIC DNA]</scope>
    <source>
        <strain evidence="2 3">DSM 7465</strain>
    </source>
</reference>
<name>A0A840HQT7_9SPHN</name>
<dbReference type="PANTHER" id="PTHR39600:SF1">
    <property type="entry name" value="PEPTIDASE INHIBITOR I78 FAMILY PROTEIN"/>
    <property type="match status" value="1"/>
</dbReference>
<sequence length="96" mass="10233">MRYVATFTLLMLSSCATAQAGDPSNASNEGACRSEQLNQFVGQKADASVGAKMLEVSGARVLRWVAPGMAVTMDFRADRLTVTYDAAYMITQVSCG</sequence>
<comment type="caution">
    <text evidence="2">The sequence shown here is derived from an EMBL/GenBank/DDBJ whole genome shotgun (WGS) entry which is preliminary data.</text>
</comment>
<evidence type="ECO:0000256" key="1">
    <source>
        <dbReference type="SAM" id="SignalP"/>
    </source>
</evidence>
<evidence type="ECO:0000313" key="3">
    <source>
        <dbReference type="Proteomes" id="UP000575068"/>
    </source>
</evidence>
<keyword evidence="1" id="KW-0732">Signal</keyword>
<organism evidence="2 3">
    <name type="scientific">Rhizorhapis suberifaciens</name>
    <name type="common">corky root of lettuce</name>
    <dbReference type="NCBI Taxonomy" id="13656"/>
    <lineage>
        <taxon>Bacteria</taxon>
        <taxon>Pseudomonadati</taxon>
        <taxon>Pseudomonadota</taxon>
        <taxon>Alphaproteobacteria</taxon>
        <taxon>Sphingomonadales</taxon>
        <taxon>Sphingomonadaceae</taxon>
        <taxon>Rhizorhapis</taxon>
    </lineage>
</organism>
<evidence type="ECO:0008006" key="4">
    <source>
        <dbReference type="Google" id="ProtNLM"/>
    </source>
</evidence>
<keyword evidence="3" id="KW-1185">Reference proteome</keyword>
<dbReference type="InterPro" id="IPR021719">
    <property type="entry name" value="Prot_inh_I78"/>
</dbReference>
<dbReference type="PROSITE" id="PS51257">
    <property type="entry name" value="PROKAR_LIPOPROTEIN"/>
    <property type="match status" value="1"/>
</dbReference>
<feature type="signal peptide" evidence="1">
    <location>
        <begin position="1"/>
        <end position="20"/>
    </location>
</feature>
<evidence type="ECO:0000313" key="2">
    <source>
        <dbReference type="EMBL" id="MBB4639968.1"/>
    </source>
</evidence>
<dbReference type="RefSeq" id="WP_184473818.1">
    <property type="nucleotide sequence ID" value="NZ_JACHOV010000001.1"/>
</dbReference>
<dbReference type="Pfam" id="PF11720">
    <property type="entry name" value="Inhibitor_I78"/>
    <property type="match status" value="1"/>
</dbReference>
<dbReference type="PANTHER" id="PTHR39600">
    <property type="entry name" value="PEPTIDASE INHIBITOR I78 FAMILY PROTEIN"/>
    <property type="match status" value="1"/>
</dbReference>
<dbReference type="EMBL" id="JACHOV010000001">
    <property type="protein sequence ID" value="MBB4639968.1"/>
    <property type="molecule type" value="Genomic_DNA"/>
</dbReference>
<gene>
    <name evidence="2" type="ORF">HNQ99_000248</name>
</gene>
<protein>
    <recommendedName>
        <fullName evidence="4">Peptidase inhibitor I78 family protein</fullName>
    </recommendedName>
</protein>
<dbReference type="AlphaFoldDB" id="A0A840HQT7"/>
<dbReference type="Proteomes" id="UP000575068">
    <property type="component" value="Unassembled WGS sequence"/>
</dbReference>
<dbReference type="Gene3D" id="3.30.10.10">
    <property type="entry name" value="Trypsin Inhibitor V, subunit A"/>
    <property type="match status" value="1"/>
</dbReference>
<accession>A0A840HQT7</accession>
<feature type="chain" id="PRO_5032725041" description="Peptidase inhibitor I78 family protein" evidence="1">
    <location>
        <begin position="21"/>
        <end position="96"/>
    </location>
</feature>